<dbReference type="EMBL" id="FJ418564">
    <property type="protein sequence ID" value="ACJ12457.1"/>
    <property type="molecule type" value="Genomic_DNA"/>
</dbReference>
<dbReference type="AlphaFoldDB" id="B6VJK1"/>
<dbReference type="GO" id="GO:0003824">
    <property type="term" value="F:catalytic activity"/>
    <property type="evidence" value="ECO:0007669"/>
    <property type="project" value="UniProtKB-ARBA"/>
</dbReference>
<protein>
    <submittedName>
        <fullName evidence="1">Enoyl-CoA hydratase</fullName>
    </submittedName>
</protein>
<dbReference type="PANTHER" id="PTHR11941">
    <property type="entry name" value="ENOYL-COA HYDRATASE-RELATED"/>
    <property type="match status" value="1"/>
</dbReference>
<organism evidence="1">
    <name type="scientific">Rhodococcus sp. T104</name>
    <dbReference type="NCBI Taxonomy" id="230533"/>
    <lineage>
        <taxon>Bacteria</taxon>
        <taxon>Bacillati</taxon>
        <taxon>Actinomycetota</taxon>
        <taxon>Actinomycetes</taxon>
        <taxon>Mycobacteriales</taxon>
        <taxon>Nocardiaceae</taxon>
        <taxon>Rhodococcus</taxon>
    </lineage>
</organism>
<dbReference type="Gene3D" id="3.90.226.10">
    <property type="entry name" value="2-enoyl-CoA Hydratase, Chain A, domain 1"/>
    <property type="match status" value="1"/>
</dbReference>
<accession>B6VJK1</accession>
<evidence type="ECO:0000313" key="1">
    <source>
        <dbReference type="EMBL" id="ACJ12457.1"/>
    </source>
</evidence>
<proteinExistence type="predicted"/>
<name>B6VJK1_9NOCA</name>
<dbReference type="InterPro" id="IPR029045">
    <property type="entry name" value="ClpP/crotonase-like_dom_sf"/>
</dbReference>
<dbReference type="PANTHER" id="PTHR11941:SF54">
    <property type="entry name" value="ENOYL-COA HYDRATASE, MITOCHONDRIAL"/>
    <property type="match status" value="1"/>
</dbReference>
<reference evidence="1" key="1">
    <citation type="submission" date="2008-10" db="EMBL/GenBank/DDBJ databases">
        <title>Functional identification of cinnamic acid operon in Rhodococcus sp. strain T104.</title>
        <authorList>
            <person name="Shin S."/>
            <person name="Choi K.Y."/>
            <person name="Kim E."/>
        </authorList>
    </citation>
    <scope>NUCLEOTIDE SEQUENCE</scope>
    <source>
        <strain evidence="1">T104</strain>
    </source>
</reference>
<dbReference type="GO" id="GO:0006635">
    <property type="term" value="P:fatty acid beta-oxidation"/>
    <property type="evidence" value="ECO:0007669"/>
    <property type="project" value="TreeGrafter"/>
</dbReference>
<dbReference type="SUPFAM" id="SSF52096">
    <property type="entry name" value="ClpP/crotonase"/>
    <property type="match status" value="1"/>
</dbReference>
<dbReference type="CDD" id="cd06558">
    <property type="entry name" value="crotonase-like"/>
    <property type="match status" value="1"/>
</dbReference>
<dbReference type="InterPro" id="IPR001753">
    <property type="entry name" value="Enoyl-CoA_hydra/iso"/>
</dbReference>
<dbReference type="Pfam" id="PF00378">
    <property type="entry name" value="ECH_1"/>
    <property type="match status" value="1"/>
</dbReference>
<sequence>MITVDEHENIVVISIEYGKVNALDLELLAELSAVFRSLSTRADGAVIVTGVGSSFSAGVDLRRIQDGGRDYIHTFLPALSAAILDIFQCHLPVVAAINGHAIAGGCLLAAAADVRLMGKGRIGLPELAVGVPLPVAGIEVLRTAIGHHAYTMITNASTVAVDEAAGYGLVIAVEPKELENRAMGEARRLADIPPHAFSSIKAQLHAPTMVAIEANAELDRAVTAGWVTSWNNGTISDYLASLSR</sequence>